<dbReference type="Pfam" id="PF12802">
    <property type="entry name" value="MarR_2"/>
    <property type="match status" value="1"/>
</dbReference>
<dbReference type="InterPro" id="IPR000835">
    <property type="entry name" value="HTH_MarR-typ"/>
</dbReference>
<dbReference type="Gene3D" id="1.10.10.10">
    <property type="entry name" value="Winged helix-like DNA-binding domain superfamily/Winged helix DNA-binding domain"/>
    <property type="match status" value="1"/>
</dbReference>
<dbReference type="PROSITE" id="PS51078">
    <property type="entry name" value="ICLR_ED"/>
    <property type="match status" value="1"/>
</dbReference>
<proteinExistence type="predicted"/>
<protein>
    <submittedName>
        <fullName evidence="5">MarR family transcriptional regulator</fullName>
    </submittedName>
</protein>
<reference evidence="5 6" key="1">
    <citation type="submission" date="2021-03" db="EMBL/GenBank/DDBJ databases">
        <title>Tianweitania aestuarii sp. nov., isolated from a tidal flat.</title>
        <authorList>
            <person name="Park S."/>
            <person name="Yoon J.-H."/>
        </authorList>
    </citation>
    <scope>NUCLEOTIDE SEQUENCE [LARGE SCALE GENOMIC DNA]</scope>
    <source>
        <strain evidence="5 6">BSSL-BM11</strain>
    </source>
</reference>
<dbReference type="InterPro" id="IPR014757">
    <property type="entry name" value="Tscrpt_reg_IclR_C"/>
</dbReference>
<dbReference type="InterPro" id="IPR036388">
    <property type="entry name" value="WH-like_DNA-bd_sf"/>
</dbReference>
<accession>A0ABS5RQX7</accession>
<comment type="caution">
    <text evidence="5">The sequence shown here is derived from an EMBL/GenBank/DDBJ whole genome shotgun (WGS) entry which is preliminary data.</text>
</comment>
<evidence type="ECO:0000256" key="3">
    <source>
        <dbReference type="SAM" id="MobiDB-lite"/>
    </source>
</evidence>
<dbReference type="EMBL" id="JAFMNX010000001">
    <property type="protein sequence ID" value="MBS9719448.1"/>
    <property type="molecule type" value="Genomic_DNA"/>
</dbReference>
<dbReference type="InterPro" id="IPR036390">
    <property type="entry name" value="WH_DNA-bd_sf"/>
</dbReference>
<dbReference type="Proteomes" id="UP001297272">
    <property type="component" value="Unassembled WGS sequence"/>
</dbReference>
<feature type="region of interest" description="Disordered" evidence="3">
    <location>
        <begin position="253"/>
        <end position="272"/>
    </location>
</feature>
<evidence type="ECO:0000259" key="4">
    <source>
        <dbReference type="PROSITE" id="PS51078"/>
    </source>
</evidence>
<sequence length="272" mass="31215">MTPTERTLQVLEYIMAAGPGPIKQVDIARECKMSPATLNRIIRILSEWGYLFRTSEKYCVRNFRLNRNVPMSESYLAELDRTIKQLTDTLQVSAEIVVVAGHELLWHSKTEHPDQTVFIRANVGFRRSLYELDALSRLYLSRLDPDELATRFYMDGFYETHFRTGRDIQQLSEDRARSIIAAAAEDDFEFDLEGNNVGIRRCATVVSDPKSGFLHLLAIAEPVRQTDDLDDHIGRYREALNEARDRLMQIVAKEQTQRRRPPVHHAAPGRGG</sequence>
<dbReference type="SUPFAM" id="SSF55781">
    <property type="entry name" value="GAF domain-like"/>
    <property type="match status" value="1"/>
</dbReference>
<keyword evidence="2" id="KW-0804">Transcription</keyword>
<keyword evidence="1" id="KW-0805">Transcription regulation</keyword>
<organism evidence="5 6">
    <name type="scientific">Tianweitania aestuarii</name>
    <dbReference type="NCBI Taxonomy" id="2814886"/>
    <lineage>
        <taxon>Bacteria</taxon>
        <taxon>Pseudomonadati</taxon>
        <taxon>Pseudomonadota</taxon>
        <taxon>Alphaproteobacteria</taxon>
        <taxon>Hyphomicrobiales</taxon>
        <taxon>Phyllobacteriaceae</taxon>
        <taxon>Tianweitania</taxon>
    </lineage>
</organism>
<name>A0ABS5RQX7_9HYPH</name>
<evidence type="ECO:0000313" key="6">
    <source>
        <dbReference type="Proteomes" id="UP001297272"/>
    </source>
</evidence>
<gene>
    <name evidence="5" type="ORF">JYU29_01970</name>
</gene>
<dbReference type="SUPFAM" id="SSF46785">
    <property type="entry name" value="Winged helix' DNA-binding domain"/>
    <property type="match status" value="1"/>
</dbReference>
<evidence type="ECO:0000313" key="5">
    <source>
        <dbReference type="EMBL" id="MBS9719448.1"/>
    </source>
</evidence>
<dbReference type="InterPro" id="IPR029016">
    <property type="entry name" value="GAF-like_dom_sf"/>
</dbReference>
<dbReference type="InterPro" id="IPR050707">
    <property type="entry name" value="HTH_MetabolicPath_Reg"/>
</dbReference>
<evidence type="ECO:0000256" key="2">
    <source>
        <dbReference type="ARBA" id="ARBA00023163"/>
    </source>
</evidence>
<dbReference type="PANTHER" id="PTHR30136:SF35">
    <property type="entry name" value="HTH-TYPE TRANSCRIPTIONAL REGULATOR RV1719"/>
    <property type="match status" value="1"/>
</dbReference>
<evidence type="ECO:0000256" key="1">
    <source>
        <dbReference type="ARBA" id="ARBA00023015"/>
    </source>
</evidence>
<dbReference type="RefSeq" id="WP_213983090.1">
    <property type="nucleotide sequence ID" value="NZ_JAFMNX010000001.1"/>
</dbReference>
<feature type="domain" description="IclR-ED" evidence="4">
    <location>
        <begin position="61"/>
        <end position="253"/>
    </location>
</feature>
<dbReference type="Gene3D" id="3.30.450.40">
    <property type="match status" value="1"/>
</dbReference>
<dbReference type="PANTHER" id="PTHR30136">
    <property type="entry name" value="HELIX-TURN-HELIX TRANSCRIPTIONAL REGULATOR, ICLR FAMILY"/>
    <property type="match status" value="1"/>
</dbReference>
<keyword evidence="6" id="KW-1185">Reference proteome</keyword>